<proteinExistence type="predicted"/>
<feature type="non-terminal residue" evidence="1">
    <location>
        <position position="1"/>
    </location>
</feature>
<dbReference type="EMBL" id="AJWY01006447">
    <property type="protein sequence ID" value="EKC66831.1"/>
    <property type="molecule type" value="Genomic_DNA"/>
</dbReference>
<organism evidence="1">
    <name type="scientific">human gut metagenome</name>
    <dbReference type="NCBI Taxonomy" id="408170"/>
    <lineage>
        <taxon>unclassified sequences</taxon>
        <taxon>metagenomes</taxon>
        <taxon>organismal metagenomes</taxon>
    </lineage>
</organism>
<name>K1U5R1_9ZZZZ</name>
<protein>
    <submittedName>
        <fullName evidence="1">Uncharacterized protein</fullName>
    </submittedName>
</protein>
<evidence type="ECO:0000313" key="1">
    <source>
        <dbReference type="EMBL" id="EKC66831.1"/>
    </source>
</evidence>
<gene>
    <name evidence="1" type="ORF">LEA_09615</name>
</gene>
<comment type="caution">
    <text evidence="1">The sequence shown here is derived from an EMBL/GenBank/DDBJ whole genome shotgun (WGS) entry which is preliminary data.</text>
</comment>
<dbReference type="AlphaFoldDB" id="K1U5R1"/>
<sequence>NVVTSLPEVVRKVDERWAEYGLGERLESPSDRYRALLLSDKAAW</sequence>
<reference evidence="1" key="1">
    <citation type="journal article" date="2013" name="Environ. Microbiol.">
        <title>Microbiota from the distal guts of lean and obese adolescents exhibit partial functional redundancy besides clear differences in community structure.</title>
        <authorList>
            <person name="Ferrer M."/>
            <person name="Ruiz A."/>
            <person name="Lanza F."/>
            <person name="Haange S.B."/>
            <person name="Oberbach A."/>
            <person name="Till H."/>
            <person name="Bargiela R."/>
            <person name="Campoy C."/>
            <person name="Segura M.T."/>
            <person name="Richter M."/>
            <person name="von Bergen M."/>
            <person name="Seifert J."/>
            <person name="Suarez A."/>
        </authorList>
    </citation>
    <scope>NUCLEOTIDE SEQUENCE</scope>
</reference>
<accession>K1U5R1</accession>